<evidence type="ECO:0000313" key="1">
    <source>
        <dbReference type="EMBL" id="KAJ1363005.1"/>
    </source>
</evidence>
<reference evidence="1" key="1">
    <citation type="submission" date="2021-06" db="EMBL/GenBank/DDBJ databases">
        <title>Parelaphostrongylus tenuis whole genome reference sequence.</title>
        <authorList>
            <person name="Garwood T.J."/>
            <person name="Larsen P.A."/>
            <person name="Fountain-Jones N.M."/>
            <person name="Garbe J.R."/>
            <person name="Macchietto M.G."/>
            <person name="Kania S.A."/>
            <person name="Gerhold R.W."/>
            <person name="Richards J.E."/>
            <person name="Wolf T.M."/>
        </authorList>
    </citation>
    <scope>NUCLEOTIDE SEQUENCE</scope>
    <source>
        <strain evidence="1">MNPRO001-30</strain>
        <tissue evidence="1">Meninges</tissue>
    </source>
</reference>
<dbReference type="EMBL" id="JAHQIW010004581">
    <property type="protein sequence ID" value="KAJ1363005.1"/>
    <property type="molecule type" value="Genomic_DNA"/>
</dbReference>
<organism evidence="1 2">
    <name type="scientific">Parelaphostrongylus tenuis</name>
    <name type="common">Meningeal worm</name>
    <dbReference type="NCBI Taxonomy" id="148309"/>
    <lineage>
        <taxon>Eukaryota</taxon>
        <taxon>Metazoa</taxon>
        <taxon>Ecdysozoa</taxon>
        <taxon>Nematoda</taxon>
        <taxon>Chromadorea</taxon>
        <taxon>Rhabditida</taxon>
        <taxon>Rhabditina</taxon>
        <taxon>Rhabditomorpha</taxon>
        <taxon>Strongyloidea</taxon>
        <taxon>Metastrongylidae</taxon>
        <taxon>Parelaphostrongylus</taxon>
    </lineage>
</organism>
<dbReference type="Proteomes" id="UP001196413">
    <property type="component" value="Unassembled WGS sequence"/>
</dbReference>
<comment type="caution">
    <text evidence="1">The sequence shown here is derived from an EMBL/GenBank/DDBJ whole genome shotgun (WGS) entry which is preliminary data.</text>
</comment>
<dbReference type="AlphaFoldDB" id="A0AAD5MQQ0"/>
<accession>A0AAD5MQQ0</accession>
<gene>
    <name evidence="1" type="ORF">KIN20_022749</name>
</gene>
<keyword evidence="2" id="KW-1185">Reference proteome</keyword>
<dbReference type="Gene3D" id="1.10.20.10">
    <property type="entry name" value="Histone, subunit A"/>
    <property type="match status" value="1"/>
</dbReference>
<dbReference type="GO" id="GO:0046982">
    <property type="term" value="F:protein heterodimerization activity"/>
    <property type="evidence" value="ECO:0007669"/>
    <property type="project" value="InterPro"/>
</dbReference>
<sequence>MHTDGIDVEECITLLQFEWLHPLYEHLVREIAHHLKEDLRFQAAAIDMLQLTITPLHKATAPFSPLITR</sequence>
<evidence type="ECO:0000313" key="2">
    <source>
        <dbReference type="Proteomes" id="UP001196413"/>
    </source>
</evidence>
<proteinExistence type="predicted"/>
<name>A0AAD5MQQ0_PARTN</name>
<protein>
    <submittedName>
        <fullName evidence="1">Uncharacterized protein</fullName>
    </submittedName>
</protein>
<dbReference type="InterPro" id="IPR009072">
    <property type="entry name" value="Histone-fold"/>
</dbReference>